<evidence type="ECO:0000313" key="1">
    <source>
        <dbReference type="EMBL" id="AVX43895.1"/>
    </source>
</evidence>
<dbReference type="AlphaFoldDB" id="A0A2R4NZN2"/>
<accession>A0A2R4NZN2</accession>
<name>A0A2R4NZN2_9BACT</name>
<proteinExistence type="predicted"/>
<protein>
    <submittedName>
        <fullName evidence="1">Uncharacterized protein</fullName>
    </submittedName>
</protein>
<evidence type="ECO:0000313" key="2">
    <source>
        <dbReference type="Proteomes" id="UP000241854"/>
    </source>
</evidence>
<organism evidence="1 2">
    <name type="scientific">Campylobacter concisus</name>
    <dbReference type="NCBI Taxonomy" id="199"/>
    <lineage>
        <taxon>Bacteria</taxon>
        <taxon>Pseudomonadati</taxon>
        <taxon>Campylobacterota</taxon>
        <taxon>Epsilonproteobacteria</taxon>
        <taxon>Campylobacterales</taxon>
        <taxon>Campylobacteraceae</taxon>
        <taxon>Campylobacter</taxon>
    </lineage>
</organism>
<dbReference type="Proteomes" id="UP000241854">
    <property type="component" value="Chromosome"/>
</dbReference>
<dbReference type="EMBL" id="CP021642">
    <property type="protein sequence ID" value="AVX43895.1"/>
    <property type="molecule type" value="Genomic_DNA"/>
</dbReference>
<reference evidence="1 2" key="1">
    <citation type="journal article" date="2018" name="Emerg. Microbes Infect.">
        <title>Genomic analysis of oral Campylobacter concisus strains identified a potential bacterial molecular marker associated with active Crohn's disease.</title>
        <authorList>
            <person name="Liu F."/>
            <person name="Ma R."/>
            <person name="Tay C.Y.A."/>
            <person name="Octavia S."/>
            <person name="Lan R."/>
            <person name="Chung H.K.L."/>
            <person name="Riordan S.M."/>
            <person name="Grimm M.C."/>
            <person name="Leong R.W."/>
            <person name="Tanaka M.M."/>
            <person name="Connor S."/>
            <person name="Zhang L."/>
        </authorList>
    </citation>
    <scope>NUCLEOTIDE SEQUENCE [LARGE SCALE GENOMIC DNA]</scope>
    <source>
        <strain evidence="1 2">P2CDO4</strain>
    </source>
</reference>
<gene>
    <name evidence="1" type="ORF">CCS77_0834</name>
</gene>
<sequence length="45" mass="4820">MPEFLAACGTIVLSHALLTCEGFGGFKKVDKRTALLRKLATASRP</sequence>